<name>A0AAU8ASQ0_9RHOB</name>
<dbReference type="AlphaFoldDB" id="A0AAU8ASQ0"/>
<organism evidence="1">
    <name type="scientific">Alloyangia sp. H15</name>
    <dbReference type="NCBI Taxonomy" id="3029062"/>
    <lineage>
        <taxon>Bacteria</taxon>
        <taxon>Pseudomonadati</taxon>
        <taxon>Pseudomonadota</taxon>
        <taxon>Alphaproteobacteria</taxon>
        <taxon>Rhodobacterales</taxon>
        <taxon>Roseobacteraceae</taxon>
        <taxon>Alloyangia</taxon>
    </lineage>
</organism>
<proteinExistence type="predicted"/>
<accession>A0AAU8ASQ0</accession>
<reference evidence="1" key="1">
    <citation type="submission" date="2023-02" db="EMBL/GenBank/DDBJ databases">
        <title>Description and genomic characterization of Salipiger bruguierae sp. nov., isolated from the sediment of mangrove plant Bruguiera sexangula.</title>
        <authorList>
            <person name="Long M."/>
        </authorList>
    </citation>
    <scope>NUCLEOTIDE SEQUENCE</scope>
    <source>
        <strain evidence="1">H15</strain>
        <plasmid evidence="1">unnamed3</plasmid>
    </source>
</reference>
<evidence type="ECO:0000313" key="1">
    <source>
        <dbReference type="EMBL" id="XCC97523.1"/>
    </source>
</evidence>
<sequence length="52" mass="5933">MIEYTYTSLETLARLKSGGETPDGTQVILRDWRRRAVYRFFVMENGATFGGA</sequence>
<dbReference type="RefSeq" id="WP_353476414.1">
    <property type="nucleotide sequence ID" value="NZ_CP123388.1"/>
</dbReference>
<geneLocation type="plasmid" evidence="1">
    <name>unnamed3</name>
</geneLocation>
<protein>
    <submittedName>
        <fullName evidence="1">Uncharacterized protein</fullName>
    </submittedName>
</protein>
<keyword evidence="1" id="KW-0614">Plasmid</keyword>
<dbReference type="EMBL" id="CP123388">
    <property type="protein sequence ID" value="XCC97523.1"/>
    <property type="molecule type" value="Genomic_DNA"/>
</dbReference>
<gene>
    <name evidence="1" type="ORF">PVT71_26190</name>
</gene>